<keyword evidence="1" id="KW-0863">Zinc-finger</keyword>
<accession>A0AAV9KR45</accession>
<keyword evidence="1" id="KW-0479">Metal-binding</keyword>
<name>A0AAV9KR45_9SOLN</name>
<dbReference type="PROSITE" id="PS50158">
    <property type="entry name" value="ZF_CCHC"/>
    <property type="match status" value="1"/>
</dbReference>
<protein>
    <recommendedName>
        <fullName evidence="3">CCHC-type domain-containing protein</fullName>
    </recommendedName>
</protein>
<organism evidence="4 5">
    <name type="scientific">Solanum pinnatisectum</name>
    <name type="common">tansyleaf nightshade</name>
    <dbReference type="NCBI Taxonomy" id="50273"/>
    <lineage>
        <taxon>Eukaryota</taxon>
        <taxon>Viridiplantae</taxon>
        <taxon>Streptophyta</taxon>
        <taxon>Embryophyta</taxon>
        <taxon>Tracheophyta</taxon>
        <taxon>Spermatophyta</taxon>
        <taxon>Magnoliopsida</taxon>
        <taxon>eudicotyledons</taxon>
        <taxon>Gunneridae</taxon>
        <taxon>Pentapetalae</taxon>
        <taxon>asterids</taxon>
        <taxon>lamiids</taxon>
        <taxon>Solanales</taxon>
        <taxon>Solanaceae</taxon>
        <taxon>Solanoideae</taxon>
        <taxon>Solaneae</taxon>
        <taxon>Solanum</taxon>
    </lineage>
</organism>
<comment type="caution">
    <text evidence="4">The sequence shown here is derived from an EMBL/GenBank/DDBJ whole genome shotgun (WGS) entry which is preliminary data.</text>
</comment>
<proteinExistence type="predicted"/>
<dbReference type="SMART" id="SM00343">
    <property type="entry name" value="ZnF_C2HC"/>
    <property type="match status" value="1"/>
</dbReference>
<feature type="domain" description="CCHC-type" evidence="3">
    <location>
        <begin position="50"/>
        <end position="63"/>
    </location>
</feature>
<evidence type="ECO:0000256" key="1">
    <source>
        <dbReference type="PROSITE-ProRule" id="PRU00047"/>
    </source>
</evidence>
<feature type="region of interest" description="Disordered" evidence="2">
    <location>
        <begin position="76"/>
        <end position="110"/>
    </location>
</feature>
<gene>
    <name evidence="4" type="ORF">R3W88_014268</name>
</gene>
<keyword evidence="5" id="KW-1185">Reference proteome</keyword>
<evidence type="ECO:0000313" key="5">
    <source>
        <dbReference type="Proteomes" id="UP001311915"/>
    </source>
</evidence>
<evidence type="ECO:0000259" key="3">
    <source>
        <dbReference type="PROSITE" id="PS50158"/>
    </source>
</evidence>
<dbReference type="InterPro" id="IPR001878">
    <property type="entry name" value="Znf_CCHC"/>
</dbReference>
<dbReference type="EMBL" id="JAWPEI010000009">
    <property type="protein sequence ID" value="KAK4715930.1"/>
    <property type="molecule type" value="Genomic_DNA"/>
</dbReference>
<dbReference type="GO" id="GO:0008270">
    <property type="term" value="F:zinc ion binding"/>
    <property type="evidence" value="ECO:0007669"/>
    <property type="project" value="UniProtKB-KW"/>
</dbReference>
<sequence length="157" mass="17257">MATSNFKLLHSYFKLSDVTPNYGQGRSRVPTFPQCEKNHYGTCRRASGACFNCGSFDHKVKDCLNPNNALSLRTEGSVHKPSIKPPRTNKDARPKNAQATGASGVNKASGPRATVRAYAMRQREDKDGKDVVVGKFHLFGLCVFTLFDPGSTHSYLC</sequence>
<keyword evidence="1" id="KW-0862">Zinc</keyword>
<dbReference type="Proteomes" id="UP001311915">
    <property type="component" value="Unassembled WGS sequence"/>
</dbReference>
<dbReference type="AlphaFoldDB" id="A0AAV9KR45"/>
<evidence type="ECO:0000313" key="4">
    <source>
        <dbReference type="EMBL" id="KAK4715930.1"/>
    </source>
</evidence>
<evidence type="ECO:0000256" key="2">
    <source>
        <dbReference type="SAM" id="MobiDB-lite"/>
    </source>
</evidence>
<dbReference type="GO" id="GO:0003676">
    <property type="term" value="F:nucleic acid binding"/>
    <property type="evidence" value="ECO:0007669"/>
    <property type="project" value="InterPro"/>
</dbReference>
<reference evidence="4 5" key="1">
    <citation type="submission" date="2023-10" db="EMBL/GenBank/DDBJ databases">
        <title>Genome-Wide Identification Analysis in wild type Solanum Pinnatisectum Reveals Some Genes Defensing Phytophthora Infestans.</title>
        <authorList>
            <person name="Sun C."/>
        </authorList>
    </citation>
    <scope>NUCLEOTIDE SEQUENCE [LARGE SCALE GENOMIC DNA]</scope>
    <source>
        <strain evidence="4">LQN</strain>
        <tissue evidence="4">Leaf</tissue>
    </source>
</reference>